<proteinExistence type="predicted"/>
<feature type="transmembrane region" description="Helical" evidence="2">
    <location>
        <begin position="188"/>
        <end position="206"/>
    </location>
</feature>
<feature type="region of interest" description="Disordered" evidence="1">
    <location>
        <begin position="44"/>
        <end position="68"/>
    </location>
</feature>
<dbReference type="Proteomes" id="UP000054097">
    <property type="component" value="Unassembled WGS sequence"/>
</dbReference>
<name>A0A0C3AYI8_SERVB</name>
<sequence length="313" mass="34386">MCHGEPSRSPVGYAQQHPLPRPIASQQPDIELDGNARFSYDSRNHPIEPSLGPLINEKAQPDSRADRELGIPSNRITTTQIGVHFVTVPLEGSRLYSSEGFVKSYAPFGPNIRKQLLPLNRSYDQSNYVQNNKRDKDNAKRIGVLRGRINSTILLILCMMVISFIPFVTLHLNMSMNSYTWAQARRGALALTSVIMNGFLISRRYHASGDSDTPSGGLTGAFVISVSSLPACIALLVLQVIAPNAPVYWVLLLYLSALNGLYLLRSLQLLTLASPLSPTTVNIAGGFIRDARTHCLFLFIVVGLGLAVMWLLS</sequence>
<feature type="transmembrane region" description="Helical" evidence="2">
    <location>
        <begin position="149"/>
        <end position="168"/>
    </location>
</feature>
<reference evidence="4" key="2">
    <citation type="submission" date="2015-01" db="EMBL/GenBank/DDBJ databases">
        <title>Evolutionary Origins and Diversification of the Mycorrhizal Mutualists.</title>
        <authorList>
            <consortium name="DOE Joint Genome Institute"/>
            <consortium name="Mycorrhizal Genomics Consortium"/>
            <person name="Kohler A."/>
            <person name="Kuo A."/>
            <person name="Nagy L.G."/>
            <person name="Floudas D."/>
            <person name="Copeland A."/>
            <person name="Barry K.W."/>
            <person name="Cichocki N."/>
            <person name="Veneault-Fourrey C."/>
            <person name="LaButti K."/>
            <person name="Lindquist E.A."/>
            <person name="Lipzen A."/>
            <person name="Lundell T."/>
            <person name="Morin E."/>
            <person name="Murat C."/>
            <person name="Riley R."/>
            <person name="Ohm R."/>
            <person name="Sun H."/>
            <person name="Tunlid A."/>
            <person name="Henrissat B."/>
            <person name="Grigoriev I.V."/>
            <person name="Hibbett D.S."/>
            <person name="Martin F."/>
        </authorList>
    </citation>
    <scope>NUCLEOTIDE SEQUENCE [LARGE SCALE GENOMIC DNA]</scope>
    <source>
        <strain evidence="4">MAFF 305830</strain>
    </source>
</reference>
<dbReference type="AlphaFoldDB" id="A0A0C3AYI8"/>
<feature type="transmembrane region" description="Helical" evidence="2">
    <location>
        <begin position="218"/>
        <end position="241"/>
    </location>
</feature>
<gene>
    <name evidence="3" type="ORF">M408DRAFT_331832</name>
</gene>
<evidence type="ECO:0000256" key="1">
    <source>
        <dbReference type="SAM" id="MobiDB-lite"/>
    </source>
</evidence>
<keyword evidence="2" id="KW-1133">Transmembrane helix</keyword>
<evidence type="ECO:0000313" key="4">
    <source>
        <dbReference type="Proteomes" id="UP000054097"/>
    </source>
</evidence>
<feature type="compositionally biased region" description="Basic and acidic residues" evidence="1">
    <location>
        <begin position="59"/>
        <end position="68"/>
    </location>
</feature>
<keyword evidence="2" id="KW-0472">Membrane</keyword>
<feature type="transmembrane region" description="Helical" evidence="2">
    <location>
        <begin position="295"/>
        <end position="312"/>
    </location>
</feature>
<feature type="transmembrane region" description="Helical" evidence="2">
    <location>
        <begin position="247"/>
        <end position="264"/>
    </location>
</feature>
<accession>A0A0C3AYI8</accession>
<dbReference type="HOGENOM" id="CLU_888932_0_0_1"/>
<evidence type="ECO:0000313" key="3">
    <source>
        <dbReference type="EMBL" id="KIM24316.1"/>
    </source>
</evidence>
<reference evidence="3 4" key="1">
    <citation type="submission" date="2014-04" db="EMBL/GenBank/DDBJ databases">
        <authorList>
            <consortium name="DOE Joint Genome Institute"/>
            <person name="Kuo A."/>
            <person name="Zuccaro A."/>
            <person name="Kohler A."/>
            <person name="Nagy L.G."/>
            <person name="Floudas D."/>
            <person name="Copeland A."/>
            <person name="Barry K.W."/>
            <person name="Cichocki N."/>
            <person name="Veneault-Fourrey C."/>
            <person name="LaButti K."/>
            <person name="Lindquist E.A."/>
            <person name="Lipzen A."/>
            <person name="Lundell T."/>
            <person name="Morin E."/>
            <person name="Murat C."/>
            <person name="Sun H."/>
            <person name="Tunlid A."/>
            <person name="Henrissat B."/>
            <person name="Grigoriev I.V."/>
            <person name="Hibbett D.S."/>
            <person name="Martin F."/>
            <person name="Nordberg H.P."/>
            <person name="Cantor M.N."/>
            <person name="Hua S.X."/>
        </authorList>
    </citation>
    <scope>NUCLEOTIDE SEQUENCE [LARGE SCALE GENOMIC DNA]</scope>
    <source>
        <strain evidence="3 4">MAFF 305830</strain>
    </source>
</reference>
<feature type="region of interest" description="Disordered" evidence="1">
    <location>
        <begin position="1"/>
        <end position="28"/>
    </location>
</feature>
<keyword evidence="2" id="KW-0812">Transmembrane</keyword>
<organism evidence="3 4">
    <name type="scientific">Serendipita vermifera MAFF 305830</name>
    <dbReference type="NCBI Taxonomy" id="933852"/>
    <lineage>
        <taxon>Eukaryota</taxon>
        <taxon>Fungi</taxon>
        <taxon>Dikarya</taxon>
        <taxon>Basidiomycota</taxon>
        <taxon>Agaricomycotina</taxon>
        <taxon>Agaricomycetes</taxon>
        <taxon>Sebacinales</taxon>
        <taxon>Serendipitaceae</taxon>
        <taxon>Serendipita</taxon>
    </lineage>
</organism>
<evidence type="ECO:0000256" key="2">
    <source>
        <dbReference type="SAM" id="Phobius"/>
    </source>
</evidence>
<dbReference type="EMBL" id="KN824325">
    <property type="protein sequence ID" value="KIM24316.1"/>
    <property type="molecule type" value="Genomic_DNA"/>
</dbReference>
<protein>
    <submittedName>
        <fullName evidence="3">Uncharacterized protein</fullName>
    </submittedName>
</protein>
<keyword evidence="4" id="KW-1185">Reference proteome</keyword>